<feature type="compositionally biased region" description="Polar residues" evidence="1">
    <location>
        <begin position="144"/>
        <end position="158"/>
    </location>
</feature>
<feature type="compositionally biased region" description="Acidic residues" evidence="1">
    <location>
        <begin position="170"/>
        <end position="181"/>
    </location>
</feature>
<reference evidence="2 3" key="1">
    <citation type="journal article" date="2023" name="Elife">
        <title>Identification of key yeast species and microbe-microbe interactions impacting larval growth of Drosophila in the wild.</title>
        <authorList>
            <person name="Mure A."/>
            <person name="Sugiura Y."/>
            <person name="Maeda R."/>
            <person name="Honda K."/>
            <person name="Sakurai N."/>
            <person name="Takahashi Y."/>
            <person name="Watada M."/>
            <person name="Katoh T."/>
            <person name="Gotoh A."/>
            <person name="Gotoh Y."/>
            <person name="Taniguchi I."/>
            <person name="Nakamura K."/>
            <person name="Hayashi T."/>
            <person name="Katayama T."/>
            <person name="Uemura T."/>
            <person name="Hattori Y."/>
        </authorList>
    </citation>
    <scope>NUCLEOTIDE SEQUENCE [LARGE SCALE GENOMIC DNA]</scope>
    <source>
        <strain evidence="2 3">PK-24</strain>
    </source>
</reference>
<dbReference type="InterPro" id="IPR022592">
    <property type="entry name" value="Nucleolar_19"/>
</dbReference>
<evidence type="ECO:0000313" key="2">
    <source>
        <dbReference type="EMBL" id="GMM44780.1"/>
    </source>
</evidence>
<proteinExistence type="predicted"/>
<protein>
    <submittedName>
        <fullName evidence="2">Uncharacterized protein</fullName>
    </submittedName>
</protein>
<dbReference type="GO" id="GO:0030686">
    <property type="term" value="C:90S preribosome"/>
    <property type="evidence" value="ECO:0007669"/>
    <property type="project" value="InterPro"/>
</dbReference>
<evidence type="ECO:0000256" key="1">
    <source>
        <dbReference type="SAM" id="MobiDB-lite"/>
    </source>
</evidence>
<keyword evidence="3" id="KW-1185">Reference proteome</keyword>
<dbReference type="GO" id="GO:0042274">
    <property type="term" value="P:ribosomal small subunit biogenesis"/>
    <property type="evidence" value="ECO:0007669"/>
    <property type="project" value="InterPro"/>
</dbReference>
<dbReference type="Proteomes" id="UP001378960">
    <property type="component" value="Unassembled WGS sequence"/>
</dbReference>
<sequence length="197" mass="22235">MSKYKEIKEKEQLQLQIQARFTQLDQTVLSWLTPTDESTETSSKKQDSSISTEFGNLQVVPGGAGIDLEDTKDGESSNSSLPRVTINDFLEGTNTKKRSKKDDNLSRIKKPNNTTNGTSASASLRALSNKLRNDRRNKTEQKAPPQSQQQRGKYQPQNDKNKSKFGNSEISDDNSEDSDNEIFERRAKKKFSGKRPF</sequence>
<feature type="compositionally biased region" description="Basic and acidic residues" evidence="1">
    <location>
        <begin position="131"/>
        <end position="141"/>
    </location>
</feature>
<feature type="compositionally biased region" description="Basic residues" evidence="1">
    <location>
        <begin position="186"/>
        <end position="197"/>
    </location>
</feature>
<gene>
    <name evidence="2" type="ORF">DAPK24_013550</name>
</gene>
<dbReference type="Pfam" id="PF10863">
    <property type="entry name" value="NOP19"/>
    <property type="match status" value="1"/>
</dbReference>
<comment type="caution">
    <text evidence="2">The sequence shown here is derived from an EMBL/GenBank/DDBJ whole genome shotgun (WGS) entry which is preliminary data.</text>
</comment>
<feature type="region of interest" description="Disordered" evidence="1">
    <location>
        <begin position="32"/>
        <end position="197"/>
    </location>
</feature>
<dbReference type="EMBL" id="BTGB01000001">
    <property type="protein sequence ID" value="GMM44780.1"/>
    <property type="molecule type" value="Genomic_DNA"/>
</dbReference>
<feature type="compositionally biased region" description="Polar residues" evidence="1">
    <location>
        <begin position="111"/>
        <end position="122"/>
    </location>
</feature>
<evidence type="ECO:0000313" key="3">
    <source>
        <dbReference type="Proteomes" id="UP001378960"/>
    </source>
</evidence>
<name>A0AAV5R0M8_PICKL</name>
<organism evidence="2 3">
    <name type="scientific">Pichia kluyveri</name>
    <name type="common">Yeast</name>
    <dbReference type="NCBI Taxonomy" id="36015"/>
    <lineage>
        <taxon>Eukaryota</taxon>
        <taxon>Fungi</taxon>
        <taxon>Dikarya</taxon>
        <taxon>Ascomycota</taxon>
        <taxon>Saccharomycotina</taxon>
        <taxon>Pichiomycetes</taxon>
        <taxon>Pichiales</taxon>
        <taxon>Pichiaceae</taxon>
        <taxon>Pichia</taxon>
    </lineage>
</organism>
<accession>A0AAV5R0M8</accession>
<dbReference type="AlphaFoldDB" id="A0AAV5R0M8"/>